<organism evidence="2">
    <name type="scientific">bioreactor metagenome</name>
    <dbReference type="NCBI Taxonomy" id="1076179"/>
    <lineage>
        <taxon>unclassified sequences</taxon>
        <taxon>metagenomes</taxon>
        <taxon>ecological metagenomes</taxon>
    </lineage>
</organism>
<gene>
    <name evidence="2" type="primary">pduB_1</name>
    <name evidence="2" type="ORF">SDC9_127250</name>
</gene>
<evidence type="ECO:0000313" key="2">
    <source>
        <dbReference type="EMBL" id="MPM80203.1"/>
    </source>
</evidence>
<dbReference type="Pfam" id="PF00936">
    <property type="entry name" value="BMC"/>
    <property type="match status" value="1"/>
</dbReference>
<dbReference type="InterPro" id="IPR009193">
    <property type="entry name" value="EutL_PduB"/>
</dbReference>
<reference evidence="2" key="1">
    <citation type="submission" date="2019-08" db="EMBL/GenBank/DDBJ databases">
        <authorList>
            <person name="Kucharzyk K."/>
            <person name="Murdoch R.W."/>
            <person name="Higgins S."/>
            <person name="Loffler F."/>
        </authorList>
    </citation>
    <scope>NUCLEOTIDE SEQUENCE</scope>
</reference>
<sequence>MKRIIGQEPGEEHGQSRHQPVEFVGTAAGDTIGLVIANADASLFACMGLNTTQQSLGIIGARTGSHTHVMAADEALKATNAQLVLAQFPRDMKGGAGDGCLLVFGAQSITEVCKAVEICLNDLARTFGELYRNSAGHIELQYSSHVGEACKIVYGARTDRSFGVITGAPASIGIVMADAAMKSADVEIVDFALPSQSSFANESTLTLSGDAGAVCHALLAAKEVGLTVLNAMSKQPARSMGEPYISL</sequence>
<dbReference type="InterPro" id="IPR037233">
    <property type="entry name" value="CcmK-like_sf"/>
</dbReference>
<dbReference type="EMBL" id="VSSQ01029893">
    <property type="protein sequence ID" value="MPM80203.1"/>
    <property type="molecule type" value="Genomic_DNA"/>
</dbReference>
<dbReference type="SMART" id="SM00877">
    <property type="entry name" value="BMC"/>
    <property type="match status" value="2"/>
</dbReference>
<dbReference type="InterPro" id="IPR000249">
    <property type="entry name" value="BMC_dom"/>
</dbReference>
<comment type="caution">
    <text evidence="2">The sequence shown here is derived from an EMBL/GenBank/DDBJ whole genome shotgun (WGS) entry which is preliminary data.</text>
</comment>
<accession>A0A645CTF1</accession>
<dbReference type="PROSITE" id="PS51931">
    <property type="entry name" value="BMC_CP"/>
    <property type="match status" value="1"/>
</dbReference>
<evidence type="ECO:0000259" key="1">
    <source>
        <dbReference type="PROSITE" id="PS51931"/>
    </source>
</evidence>
<dbReference type="PIRSF" id="PIRSF012290">
    <property type="entry name" value="EutL_PduB"/>
    <property type="match status" value="1"/>
</dbReference>
<name>A0A645CTF1_9ZZZZ</name>
<proteinExistence type="predicted"/>
<dbReference type="AlphaFoldDB" id="A0A645CTF1"/>
<dbReference type="InterPro" id="IPR044870">
    <property type="entry name" value="BMC_CP"/>
</dbReference>
<dbReference type="Gene3D" id="3.30.70.1710">
    <property type="match status" value="2"/>
</dbReference>
<dbReference type="NCBIfam" id="NF011944">
    <property type="entry name" value="PRK15415.1"/>
    <property type="match status" value="1"/>
</dbReference>
<protein>
    <submittedName>
        <fullName evidence="2">Propanediol utilization protein PduB</fullName>
    </submittedName>
</protein>
<dbReference type="SUPFAM" id="SSF143414">
    <property type="entry name" value="CcmK-like"/>
    <property type="match status" value="2"/>
</dbReference>
<feature type="domain" description="BMC circularly permuted" evidence="1">
    <location>
        <begin position="129"/>
        <end position="231"/>
    </location>
</feature>
<dbReference type="GO" id="GO:0031469">
    <property type="term" value="C:bacterial microcompartment"/>
    <property type="evidence" value="ECO:0007669"/>
    <property type="project" value="InterPro"/>
</dbReference>